<dbReference type="GO" id="GO:0005739">
    <property type="term" value="C:mitochondrion"/>
    <property type="evidence" value="ECO:0007669"/>
    <property type="project" value="UniProtKB-SubCell"/>
</dbReference>
<dbReference type="GO" id="GO:0016020">
    <property type="term" value="C:membrane"/>
    <property type="evidence" value="ECO:0007669"/>
    <property type="project" value="UniProtKB-SubCell"/>
</dbReference>
<name>A0AAN6EPY9_EXODE</name>
<dbReference type="Gene3D" id="3.40.50.1820">
    <property type="entry name" value="alpha/beta hydrolase"/>
    <property type="match status" value="1"/>
</dbReference>
<dbReference type="SUPFAM" id="SSF53474">
    <property type="entry name" value="alpha/beta-Hydrolases"/>
    <property type="match status" value="1"/>
</dbReference>
<keyword evidence="6" id="KW-0472">Membrane</keyword>
<reference evidence="7" key="1">
    <citation type="submission" date="2023-01" db="EMBL/GenBank/DDBJ databases">
        <title>Exophiala dermititidis isolated from Cystic Fibrosis Patient.</title>
        <authorList>
            <person name="Kurbessoian T."/>
            <person name="Crocker A."/>
            <person name="Murante D."/>
            <person name="Hogan D.A."/>
            <person name="Stajich J.E."/>
        </authorList>
    </citation>
    <scope>NUCLEOTIDE SEQUENCE</scope>
    <source>
        <strain evidence="7">Ex8</strain>
    </source>
</reference>
<evidence type="ECO:0000256" key="1">
    <source>
        <dbReference type="ARBA" id="ARBA00004173"/>
    </source>
</evidence>
<dbReference type="Proteomes" id="UP001161757">
    <property type="component" value="Unassembled WGS sequence"/>
</dbReference>
<dbReference type="InterPro" id="IPR052374">
    <property type="entry name" value="SERAC1"/>
</dbReference>
<evidence type="ECO:0000256" key="6">
    <source>
        <dbReference type="ARBA" id="ARBA00023136"/>
    </source>
</evidence>
<comment type="caution">
    <text evidence="7">The sequence shown here is derived from an EMBL/GenBank/DDBJ whole genome shotgun (WGS) entry which is preliminary data.</text>
</comment>
<sequence>MTFRYDSSLLLSRSKAGIKDFALDLLNRIWMLRPNQKTKARPLIFVAHSLGGMVVKKALILSHENNRHYGDILTSTGHRRNPGVKESRCIIYKDPCKPTRSSTQKEFDILPTAQPRTVSSY</sequence>
<accession>A0AAN6EPY9</accession>
<evidence type="ECO:0000256" key="5">
    <source>
        <dbReference type="ARBA" id="ARBA00023128"/>
    </source>
</evidence>
<evidence type="ECO:0000256" key="4">
    <source>
        <dbReference type="ARBA" id="ARBA00022824"/>
    </source>
</evidence>
<organism evidence="7 8">
    <name type="scientific">Exophiala dermatitidis</name>
    <name type="common">Black yeast-like fungus</name>
    <name type="synonym">Wangiella dermatitidis</name>
    <dbReference type="NCBI Taxonomy" id="5970"/>
    <lineage>
        <taxon>Eukaryota</taxon>
        <taxon>Fungi</taxon>
        <taxon>Dikarya</taxon>
        <taxon>Ascomycota</taxon>
        <taxon>Pezizomycotina</taxon>
        <taxon>Eurotiomycetes</taxon>
        <taxon>Chaetothyriomycetidae</taxon>
        <taxon>Chaetothyriales</taxon>
        <taxon>Herpotrichiellaceae</taxon>
        <taxon>Exophiala</taxon>
    </lineage>
</organism>
<dbReference type="PANTHER" id="PTHR48182">
    <property type="entry name" value="PROTEIN SERAC1"/>
    <property type="match status" value="1"/>
</dbReference>
<dbReference type="AlphaFoldDB" id="A0AAN6EPY9"/>
<evidence type="ECO:0000256" key="2">
    <source>
        <dbReference type="ARBA" id="ARBA00004240"/>
    </source>
</evidence>
<dbReference type="EMBL" id="JAJGCB010000015">
    <property type="protein sequence ID" value="KAJ8989183.1"/>
    <property type="molecule type" value="Genomic_DNA"/>
</dbReference>
<keyword evidence="4" id="KW-0256">Endoplasmic reticulum</keyword>
<evidence type="ECO:0000313" key="7">
    <source>
        <dbReference type="EMBL" id="KAJ8989183.1"/>
    </source>
</evidence>
<evidence type="ECO:0000313" key="8">
    <source>
        <dbReference type="Proteomes" id="UP001161757"/>
    </source>
</evidence>
<comment type="subcellular location">
    <subcellularLocation>
        <location evidence="2">Endoplasmic reticulum</location>
    </subcellularLocation>
    <subcellularLocation>
        <location evidence="3">Membrane</location>
    </subcellularLocation>
    <subcellularLocation>
        <location evidence="1">Mitochondrion</location>
    </subcellularLocation>
</comment>
<gene>
    <name evidence="7" type="ORF">HRR80_006909</name>
</gene>
<dbReference type="GO" id="GO:0005783">
    <property type="term" value="C:endoplasmic reticulum"/>
    <property type="evidence" value="ECO:0007669"/>
    <property type="project" value="UniProtKB-SubCell"/>
</dbReference>
<dbReference type="InterPro" id="IPR029058">
    <property type="entry name" value="AB_hydrolase_fold"/>
</dbReference>
<dbReference type="PANTHER" id="PTHR48182:SF2">
    <property type="entry name" value="PROTEIN SERAC1"/>
    <property type="match status" value="1"/>
</dbReference>
<evidence type="ECO:0000256" key="3">
    <source>
        <dbReference type="ARBA" id="ARBA00004370"/>
    </source>
</evidence>
<keyword evidence="5" id="KW-0496">Mitochondrion</keyword>
<proteinExistence type="predicted"/>
<protein>
    <recommendedName>
        <fullName evidence="9">DUF676 domain-containing protein</fullName>
    </recommendedName>
</protein>
<evidence type="ECO:0008006" key="9">
    <source>
        <dbReference type="Google" id="ProtNLM"/>
    </source>
</evidence>